<reference evidence="2 3" key="1">
    <citation type="submission" date="2019-04" db="EMBL/GenBank/DDBJ databases">
        <title>Friends and foes A comparative genomics study of 23 Aspergillus species from section Flavi.</title>
        <authorList>
            <consortium name="DOE Joint Genome Institute"/>
            <person name="Kjaerbolling I."/>
            <person name="Vesth T."/>
            <person name="Frisvad J.C."/>
            <person name="Nybo J.L."/>
            <person name="Theobald S."/>
            <person name="Kildgaard S."/>
            <person name="Isbrandt T."/>
            <person name="Kuo A."/>
            <person name="Sato A."/>
            <person name="Lyhne E.K."/>
            <person name="Kogle M.E."/>
            <person name="Wiebenga A."/>
            <person name="Kun R.S."/>
            <person name="Lubbers R.J."/>
            <person name="Makela M.R."/>
            <person name="Barry K."/>
            <person name="Chovatia M."/>
            <person name="Clum A."/>
            <person name="Daum C."/>
            <person name="Haridas S."/>
            <person name="He G."/>
            <person name="LaButti K."/>
            <person name="Lipzen A."/>
            <person name="Mondo S."/>
            <person name="Riley R."/>
            <person name="Salamov A."/>
            <person name="Simmons B.A."/>
            <person name="Magnuson J.K."/>
            <person name="Henrissat B."/>
            <person name="Mortensen U.H."/>
            <person name="Larsen T.O."/>
            <person name="Devries R.P."/>
            <person name="Grigoriev I.V."/>
            <person name="Machida M."/>
            <person name="Baker S.E."/>
            <person name="Andersen M.R."/>
        </authorList>
    </citation>
    <scope>NUCLEOTIDE SEQUENCE [LARGE SCALE GENOMIC DNA]</scope>
    <source>
        <strain evidence="2 3">CBS 151.66</strain>
    </source>
</reference>
<organism evidence="2 3">
    <name type="scientific">Aspergillus leporis</name>
    <dbReference type="NCBI Taxonomy" id="41062"/>
    <lineage>
        <taxon>Eukaryota</taxon>
        <taxon>Fungi</taxon>
        <taxon>Dikarya</taxon>
        <taxon>Ascomycota</taxon>
        <taxon>Pezizomycotina</taxon>
        <taxon>Eurotiomycetes</taxon>
        <taxon>Eurotiomycetidae</taxon>
        <taxon>Eurotiales</taxon>
        <taxon>Aspergillaceae</taxon>
        <taxon>Aspergillus</taxon>
        <taxon>Aspergillus subgen. Circumdati</taxon>
    </lineage>
</organism>
<proteinExistence type="predicted"/>
<dbReference type="AlphaFoldDB" id="A0A5N5WW53"/>
<evidence type="ECO:0000256" key="1">
    <source>
        <dbReference type="SAM" id="MobiDB-lite"/>
    </source>
</evidence>
<name>A0A5N5WW53_9EURO</name>
<dbReference type="EMBL" id="ML732275">
    <property type="protein sequence ID" value="KAB8071322.1"/>
    <property type="molecule type" value="Genomic_DNA"/>
</dbReference>
<keyword evidence="3" id="KW-1185">Reference proteome</keyword>
<dbReference type="Proteomes" id="UP000326565">
    <property type="component" value="Unassembled WGS sequence"/>
</dbReference>
<dbReference type="OrthoDB" id="5273928at2759"/>
<sequence>MWKLFATVYPAEFRQISQYHSIKIEGPRLPMRDYLDLVKSDGLKWQVVLTLASSFARVPELVGISSIRNLVALEVSTPPHAEKPSDETETPVTALSDRIIRSWSEVVQTSGAFAHLRVLKLCHQDLSGVVLRYLHTFPSLRVVVAYDCPDIHSMFTNSSEVHGWESRPALKGWPPAAYELYQTSLADTGAKERPTLGLDSPVLDFQIGQAKQTTKRVPKNEKFLYLYRMEGTGRTLAEKSARHVPIKRPREGVSAPGDVQRRPGPKRAVMKDRKAKDLGDILGDFF</sequence>
<evidence type="ECO:0000313" key="3">
    <source>
        <dbReference type="Proteomes" id="UP000326565"/>
    </source>
</evidence>
<protein>
    <submittedName>
        <fullName evidence="2">Uncharacterized protein</fullName>
    </submittedName>
</protein>
<accession>A0A5N5WW53</accession>
<gene>
    <name evidence="2" type="ORF">BDV29DRAFT_179321</name>
</gene>
<feature type="region of interest" description="Disordered" evidence="1">
    <location>
        <begin position="248"/>
        <end position="273"/>
    </location>
</feature>
<evidence type="ECO:0000313" key="2">
    <source>
        <dbReference type="EMBL" id="KAB8071322.1"/>
    </source>
</evidence>